<feature type="compositionally biased region" description="Polar residues" evidence="1">
    <location>
        <begin position="101"/>
        <end position="112"/>
    </location>
</feature>
<protein>
    <submittedName>
        <fullName evidence="2">Uncharacterized protein</fullName>
    </submittedName>
</protein>
<feature type="region of interest" description="Disordered" evidence="1">
    <location>
        <begin position="1"/>
        <end position="83"/>
    </location>
</feature>
<name>A0AAV9U9N7_9PEZI</name>
<sequence>MSRKNQYRSPYGRGAVKNETGEEIIFSDDDAEGAEQQQRRPQGEVDRHQPSAPTTNPPSDPLPSLPPMNAAMQAASVATPGRAKRAWYEEIDEDLRLGTKYAQQPAQNSHQQMGAAPAGTSAAGQSRERLHYKMDIGVQSALLSVNTNPSSPTSPSSSRQKKKAGPRIYVLVVNEGDDGDAYRDLPPRMAAARSLAQPGGDGYEVSWDGQEDVD</sequence>
<dbReference type="EMBL" id="JAVHNQ010000010">
    <property type="protein sequence ID" value="KAK6338038.1"/>
    <property type="molecule type" value="Genomic_DNA"/>
</dbReference>
<organism evidence="2 3">
    <name type="scientific">Orbilia brochopaga</name>
    <dbReference type="NCBI Taxonomy" id="3140254"/>
    <lineage>
        <taxon>Eukaryota</taxon>
        <taxon>Fungi</taxon>
        <taxon>Dikarya</taxon>
        <taxon>Ascomycota</taxon>
        <taxon>Pezizomycotina</taxon>
        <taxon>Orbiliomycetes</taxon>
        <taxon>Orbiliales</taxon>
        <taxon>Orbiliaceae</taxon>
        <taxon>Orbilia</taxon>
    </lineage>
</organism>
<feature type="region of interest" description="Disordered" evidence="1">
    <location>
        <begin position="192"/>
        <end position="214"/>
    </location>
</feature>
<evidence type="ECO:0000256" key="1">
    <source>
        <dbReference type="SAM" id="MobiDB-lite"/>
    </source>
</evidence>
<feature type="region of interest" description="Disordered" evidence="1">
    <location>
        <begin position="143"/>
        <end position="167"/>
    </location>
</feature>
<reference evidence="2 3" key="1">
    <citation type="submission" date="2019-10" db="EMBL/GenBank/DDBJ databases">
        <authorList>
            <person name="Palmer J.M."/>
        </authorList>
    </citation>
    <scope>NUCLEOTIDE SEQUENCE [LARGE SCALE GENOMIC DNA]</scope>
    <source>
        <strain evidence="2 3">TWF696</strain>
    </source>
</reference>
<feature type="compositionally biased region" description="Basic and acidic residues" evidence="1">
    <location>
        <begin position="37"/>
        <end position="49"/>
    </location>
</feature>
<gene>
    <name evidence="2" type="ORF">TWF696_001509</name>
</gene>
<keyword evidence="3" id="KW-1185">Reference proteome</keyword>
<evidence type="ECO:0000313" key="3">
    <source>
        <dbReference type="Proteomes" id="UP001375240"/>
    </source>
</evidence>
<proteinExistence type="predicted"/>
<feature type="region of interest" description="Disordered" evidence="1">
    <location>
        <begin position="98"/>
        <end position="127"/>
    </location>
</feature>
<dbReference type="AlphaFoldDB" id="A0AAV9U9N7"/>
<evidence type="ECO:0000313" key="2">
    <source>
        <dbReference type="EMBL" id="KAK6338038.1"/>
    </source>
</evidence>
<accession>A0AAV9U9N7</accession>
<feature type="compositionally biased region" description="Low complexity" evidence="1">
    <location>
        <begin position="146"/>
        <end position="158"/>
    </location>
</feature>
<comment type="caution">
    <text evidence="2">The sequence shown here is derived from an EMBL/GenBank/DDBJ whole genome shotgun (WGS) entry which is preliminary data.</text>
</comment>
<dbReference type="Proteomes" id="UP001375240">
    <property type="component" value="Unassembled WGS sequence"/>
</dbReference>
<feature type="compositionally biased region" description="Pro residues" evidence="1">
    <location>
        <begin position="55"/>
        <end position="66"/>
    </location>
</feature>
<feature type="compositionally biased region" description="Acidic residues" evidence="1">
    <location>
        <begin position="21"/>
        <end position="33"/>
    </location>
</feature>